<proteinExistence type="predicted"/>
<evidence type="ECO:0000313" key="2">
    <source>
        <dbReference type="EMBL" id="VUZ49445.1"/>
    </source>
</evidence>
<reference evidence="2 3" key="1">
    <citation type="submission" date="2019-07" db="EMBL/GenBank/DDBJ databases">
        <authorList>
            <person name="Jastrzebski P J."/>
            <person name="Paukszto L."/>
            <person name="Jastrzebski P J."/>
        </authorList>
    </citation>
    <scope>NUCLEOTIDE SEQUENCE [LARGE SCALE GENOMIC DNA]</scope>
    <source>
        <strain evidence="2 3">WMS-il1</strain>
    </source>
</reference>
<feature type="compositionally biased region" description="Basic and acidic residues" evidence="1">
    <location>
        <begin position="89"/>
        <end position="98"/>
    </location>
</feature>
<name>A0A564YQF3_HYMDI</name>
<sequence>MSSPIKSNDLNGIDPIFKVHDSNVAIFSIARSTLPLSSASFSSNPDDYSTFNFSFENSSEQSSLPALPNHSAEGGVSTSFPTEQPGIVKEQHSDESHNSEQSFGSPLKASPVVPKRSAHDQISPSLPTKQARIVKEQYSDELPEEHISHEQIPLKIDIDAKPDSEENNRNGLECSKVVKTDADSFSESTSESQSVMQEKLKIRRGQNMTPLFSPSRKLTGILKNEFSPKTIKQVTINEEPSIKVYDNSEDYAVYLKLKEIGSRRKSAGNRSYFIKRRKLPCLGYLADDVYPHCKTDLSEEASPGFPLTCESKVIRGIRKPRFVARHQTPFPGECEPFVFLRRDSKKNQINNGEIQSADRDDLKVDKVENDVEASKDNQSELTNATEVASANSALWLDHARVVLRLLKKDLEKMKISDAKLLLSENLALYKHIL</sequence>
<accession>A0A564YQF3</accession>
<protein>
    <submittedName>
        <fullName evidence="2">Uncharacterized protein</fullName>
    </submittedName>
</protein>
<dbReference type="AlphaFoldDB" id="A0A564YQF3"/>
<evidence type="ECO:0000313" key="3">
    <source>
        <dbReference type="Proteomes" id="UP000321570"/>
    </source>
</evidence>
<organism evidence="2 3">
    <name type="scientific">Hymenolepis diminuta</name>
    <name type="common">Rat tapeworm</name>
    <dbReference type="NCBI Taxonomy" id="6216"/>
    <lineage>
        <taxon>Eukaryota</taxon>
        <taxon>Metazoa</taxon>
        <taxon>Spiralia</taxon>
        <taxon>Lophotrochozoa</taxon>
        <taxon>Platyhelminthes</taxon>
        <taxon>Cestoda</taxon>
        <taxon>Eucestoda</taxon>
        <taxon>Cyclophyllidea</taxon>
        <taxon>Hymenolepididae</taxon>
        <taxon>Hymenolepis</taxon>
    </lineage>
</organism>
<dbReference type="EMBL" id="CABIJS010000333">
    <property type="protein sequence ID" value="VUZ49445.1"/>
    <property type="molecule type" value="Genomic_DNA"/>
</dbReference>
<gene>
    <name evidence="2" type="ORF">WMSIL1_LOCUS8766</name>
</gene>
<keyword evidence="3" id="KW-1185">Reference proteome</keyword>
<evidence type="ECO:0000256" key="1">
    <source>
        <dbReference type="SAM" id="MobiDB-lite"/>
    </source>
</evidence>
<feature type="region of interest" description="Disordered" evidence="1">
    <location>
        <begin position="59"/>
        <end position="125"/>
    </location>
</feature>
<dbReference type="Proteomes" id="UP000321570">
    <property type="component" value="Unassembled WGS sequence"/>
</dbReference>